<gene>
    <name evidence="2" type="ORF">OFUS_LOCUS20146</name>
</gene>
<dbReference type="PROSITE" id="PS51635">
    <property type="entry name" value="PNPLA"/>
    <property type="match status" value="1"/>
</dbReference>
<dbReference type="GO" id="GO:0016787">
    <property type="term" value="F:hydrolase activity"/>
    <property type="evidence" value="ECO:0007669"/>
    <property type="project" value="UniProtKB-UniRule"/>
</dbReference>
<name>A0A8J1XZS3_OWEFU</name>
<dbReference type="SUPFAM" id="SSF52151">
    <property type="entry name" value="FabD/lysophospholipase-like"/>
    <property type="match status" value="1"/>
</dbReference>
<dbReference type="OrthoDB" id="6061319at2759"/>
<dbReference type="InterPro" id="IPR018247">
    <property type="entry name" value="EF_Hand_1_Ca_BS"/>
</dbReference>
<protein>
    <submittedName>
        <fullName evidence="2">Uncharacterized protein</fullName>
    </submittedName>
</protein>
<dbReference type="InterPro" id="IPR002641">
    <property type="entry name" value="PNPLA_dom"/>
</dbReference>
<dbReference type="PANTHER" id="PTHR46394">
    <property type="entry name" value="ANNEXIN"/>
    <property type="match status" value="1"/>
</dbReference>
<dbReference type="CDD" id="cd00051">
    <property type="entry name" value="EFh"/>
    <property type="match status" value="1"/>
</dbReference>
<feature type="region of interest" description="Disordered" evidence="1">
    <location>
        <begin position="53"/>
        <end position="83"/>
    </location>
</feature>
<dbReference type="Gene3D" id="3.40.1090.10">
    <property type="entry name" value="Cytosolic phospholipase A2 catalytic domain"/>
    <property type="match status" value="2"/>
</dbReference>
<dbReference type="PANTHER" id="PTHR46394:SF1">
    <property type="entry name" value="PNPLA DOMAIN-CONTAINING PROTEIN"/>
    <property type="match status" value="1"/>
</dbReference>
<accession>A0A8J1XZS3</accession>
<dbReference type="GO" id="GO:0005509">
    <property type="term" value="F:calcium ion binding"/>
    <property type="evidence" value="ECO:0007669"/>
    <property type="project" value="InterPro"/>
</dbReference>
<proteinExistence type="predicted"/>
<dbReference type="PROSITE" id="PS50222">
    <property type="entry name" value="EF_HAND_2"/>
    <property type="match status" value="2"/>
</dbReference>
<dbReference type="CDD" id="cd07207">
    <property type="entry name" value="Pat_ExoU_VipD_like"/>
    <property type="match status" value="1"/>
</dbReference>
<evidence type="ECO:0000313" key="3">
    <source>
        <dbReference type="Proteomes" id="UP000749559"/>
    </source>
</evidence>
<dbReference type="SMART" id="SM00054">
    <property type="entry name" value="EFh"/>
    <property type="match status" value="2"/>
</dbReference>
<dbReference type="AlphaFoldDB" id="A0A8J1XZS3"/>
<dbReference type="Proteomes" id="UP000749559">
    <property type="component" value="Unassembled WGS sequence"/>
</dbReference>
<dbReference type="InterPro" id="IPR016035">
    <property type="entry name" value="Acyl_Trfase/lysoPLipase"/>
</dbReference>
<reference evidence="2" key="1">
    <citation type="submission" date="2022-03" db="EMBL/GenBank/DDBJ databases">
        <authorList>
            <person name="Martin C."/>
        </authorList>
    </citation>
    <scope>NUCLEOTIDE SEQUENCE</scope>
</reference>
<sequence length="541" mass="61452">MGASNSKTNKYQPTSDDAVDLQAIHEDPVINEVNETTDACGGAEDADVKESLLKKHDGIESTEAPVNARKNTTQSSNPTKTSLAPEGELFVKEKPCPYDYTNLILEGGGNKGLAYCGAIKILDEKGIFSNLYRYAGSSAGAMMATLLAFGYSSSEIEDIARRESPQTFLDAKFGIVSLLWNLIRHKGWHPGKRVETICQFYAEKKFGNPKLSFMELYEKSGRELCIIVTNLTTMSVEYFHPKTTPDVSIALAVRMSAALPGMVQPVILERHGIKHCYIDGGVLCNYPIHCFDGWYLSMDPKDSFFRRLENMSSTTKENMFREHNTKTLGLLLYSGDESEYMMQSFEERRVHVKRPNTPLAKKNGKHMDARRVIEQKRAKIFEAAREFWQALRTSDIDGSDTVNINELRLAIDKSTFNENHSKALFSDSSLETIFNEIDINNDGEISFHEFIHFMEKKSVAFMCYMQRMSIRDDVDTVTGFLSAFQEMLDVNLKQLYMKERDMERTIGINTDYIRTTDFELQDEDKDFLIKCGQVSTSEFFK</sequence>
<evidence type="ECO:0000256" key="1">
    <source>
        <dbReference type="SAM" id="MobiDB-lite"/>
    </source>
</evidence>
<dbReference type="InterPro" id="IPR002048">
    <property type="entry name" value="EF_hand_dom"/>
</dbReference>
<dbReference type="Pfam" id="PF01734">
    <property type="entry name" value="Patatin"/>
    <property type="match status" value="1"/>
</dbReference>
<feature type="compositionally biased region" description="Polar residues" evidence="1">
    <location>
        <begin position="69"/>
        <end position="82"/>
    </location>
</feature>
<organism evidence="2 3">
    <name type="scientific">Owenia fusiformis</name>
    <name type="common">Polychaete worm</name>
    <dbReference type="NCBI Taxonomy" id="6347"/>
    <lineage>
        <taxon>Eukaryota</taxon>
        <taxon>Metazoa</taxon>
        <taxon>Spiralia</taxon>
        <taxon>Lophotrochozoa</taxon>
        <taxon>Annelida</taxon>
        <taxon>Polychaeta</taxon>
        <taxon>Sedentaria</taxon>
        <taxon>Canalipalpata</taxon>
        <taxon>Sabellida</taxon>
        <taxon>Oweniida</taxon>
        <taxon>Oweniidae</taxon>
        <taxon>Owenia</taxon>
    </lineage>
</organism>
<dbReference type="Gene3D" id="1.10.238.10">
    <property type="entry name" value="EF-hand"/>
    <property type="match status" value="1"/>
</dbReference>
<dbReference type="SUPFAM" id="SSF47473">
    <property type="entry name" value="EF-hand"/>
    <property type="match status" value="1"/>
</dbReference>
<dbReference type="InterPro" id="IPR011992">
    <property type="entry name" value="EF-hand-dom_pair"/>
</dbReference>
<dbReference type="EMBL" id="CAIIXF020000009">
    <property type="protein sequence ID" value="CAH1795631.1"/>
    <property type="molecule type" value="Genomic_DNA"/>
</dbReference>
<comment type="caution">
    <text evidence="2">The sequence shown here is derived from an EMBL/GenBank/DDBJ whole genome shotgun (WGS) entry which is preliminary data.</text>
</comment>
<dbReference type="InterPro" id="IPR052580">
    <property type="entry name" value="Lipid_Hydrolase"/>
</dbReference>
<dbReference type="GO" id="GO:0016042">
    <property type="term" value="P:lipid catabolic process"/>
    <property type="evidence" value="ECO:0007669"/>
    <property type="project" value="UniProtKB-UniRule"/>
</dbReference>
<dbReference type="Pfam" id="PF13499">
    <property type="entry name" value="EF-hand_7"/>
    <property type="match status" value="1"/>
</dbReference>
<dbReference type="PROSITE" id="PS00018">
    <property type="entry name" value="EF_HAND_1"/>
    <property type="match status" value="2"/>
</dbReference>
<evidence type="ECO:0000313" key="2">
    <source>
        <dbReference type="EMBL" id="CAH1795631.1"/>
    </source>
</evidence>
<keyword evidence="3" id="KW-1185">Reference proteome</keyword>